<dbReference type="PROSITE" id="PS00028">
    <property type="entry name" value="ZINC_FINGER_C2H2_1"/>
    <property type="match status" value="1"/>
</dbReference>
<comment type="subcellular location">
    <subcellularLocation>
        <location evidence="1">Nucleus</location>
    </subcellularLocation>
</comment>
<protein>
    <recommendedName>
        <fullName evidence="8">C2H2-type domain-containing protein</fullName>
    </recommendedName>
</protein>
<dbReference type="eggNOG" id="KOG1721">
    <property type="taxonomic scope" value="Eukaryota"/>
</dbReference>
<keyword evidence="10" id="KW-1185">Reference proteome</keyword>
<dbReference type="HOGENOM" id="CLU_160321_0_0_1"/>
<dbReference type="FunFam" id="3.30.160.60:FF:000145">
    <property type="entry name" value="Zinc finger protein 574"/>
    <property type="match status" value="1"/>
</dbReference>
<dbReference type="GO" id="GO:0005634">
    <property type="term" value="C:nucleus"/>
    <property type="evidence" value="ECO:0007669"/>
    <property type="project" value="UniProtKB-SubCell"/>
</dbReference>
<evidence type="ECO:0000256" key="3">
    <source>
        <dbReference type="ARBA" id="ARBA00022737"/>
    </source>
</evidence>
<name>J3MPS6_ORYBR</name>
<dbReference type="AlphaFoldDB" id="J3MPS6"/>
<dbReference type="SUPFAM" id="SSF57667">
    <property type="entry name" value="beta-beta-alpha zinc fingers"/>
    <property type="match status" value="1"/>
</dbReference>
<feature type="domain" description="C2H2-type" evidence="8">
    <location>
        <begin position="71"/>
        <end position="98"/>
    </location>
</feature>
<proteinExistence type="predicted"/>
<dbReference type="Proteomes" id="UP000006038">
    <property type="component" value="Chromosome 8"/>
</dbReference>
<evidence type="ECO:0000256" key="5">
    <source>
        <dbReference type="ARBA" id="ARBA00022833"/>
    </source>
</evidence>
<dbReference type="InterPro" id="IPR013087">
    <property type="entry name" value="Znf_C2H2_type"/>
</dbReference>
<evidence type="ECO:0000256" key="4">
    <source>
        <dbReference type="ARBA" id="ARBA00022771"/>
    </source>
</evidence>
<evidence type="ECO:0000256" key="6">
    <source>
        <dbReference type="ARBA" id="ARBA00023242"/>
    </source>
</evidence>
<dbReference type="InterPro" id="IPR036236">
    <property type="entry name" value="Znf_C2H2_sf"/>
</dbReference>
<dbReference type="Gramene" id="OB08G11050.1">
    <property type="protein sequence ID" value="OB08G11050.1"/>
    <property type="gene ID" value="OB08G11050"/>
</dbReference>
<evidence type="ECO:0000256" key="2">
    <source>
        <dbReference type="ARBA" id="ARBA00022723"/>
    </source>
</evidence>
<reference evidence="9" key="2">
    <citation type="submission" date="2013-04" db="UniProtKB">
        <authorList>
            <consortium name="EnsemblPlants"/>
        </authorList>
    </citation>
    <scope>IDENTIFICATION</scope>
</reference>
<dbReference type="PROSITE" id="PS50157">
    <property type="entry name" value="ZINC_FINGER_C2H2_2"/>
    <property type="match status" value="1"/>
</dbReference>
<keyword evidence="2" id="KW-0479">Metal-binding</keyword>
<evidence type="ECO:0000256" key="1">
    <source>
        <dbReference type="ARBA" id="ARBA00004123"/>
    </source>
</evidence>
<dbReference type="OMA" id="GISHMCI"/>
<keyword evidence="6" id="KW-0539">Nucleus</keyword>
<keyword evidence="5" id="KW-0862">Zinc</keyword>
<dbReference type="GO" id="GO:0008270">
    <property type="term" value="F:zinc ion binding"/>
    <property type="evidence" value="ECO:0007669"/>
    <property type="project" value="UniProtKB-KW"/>
</dbReference>
<dbReference type="Gene3D" id="3.30.160.60">
    <property type="entry name" value="Classic Zinc Finger"/>
    <property type="match status" value="1"/>
</dbReference>
<organism evidence="9">
    <name type="scientific">Oryza brachyantha</name>
    <name type="common">malo sina</name>
    <dbReference type="NCBI Taxonomy" id="4533"/>
    <lineage>
        <taxon>Eukaryota</taxon>
        <taxon>Viridiplantae</taxon>
        <taxon>Streptophyta</taxon>
        <taxon>Embryophyta</taxon>
        <taxon>Tracheophyta</taxon>
        <taxon>Spermatophyta</taxon>
        <taxon>Magnoliopsida</taxon>
        <taxon>Liliopsida</taxon>
        <taxon>Poales</taxon>
        <taxon>Poaceae</taxon>
        <taxon>BOP clade</taxon>
        <taxon>Oryzoideae</taxon>
        <taxon>Oryzeae</taxon>
        <taxon>Oryzinae</taxon>
        <taxon>Oryza</taxon>
    </lineage>
</organism>
<accession>J3MPS6</accession>
<keyword evidence="3" id="KW-0677">Repeat</keyword>
<evidence type="ECO:0000259" key="8">
    <source>
        <dbReference type="PROSITE" id="PS50157"/>
    </source>
</evidence>
<dbReference type="SMART" id="SM00355">
    <property type="entry name" value="ZnF_C2H2"/>
    <property type="match status" value="2"/>
</dbReference>
<sequence length="118" mass="13625">MCSGDETDGDTKIEDATHYRDIRRYKCEFCTVVRSKKCLIQAHMVLHHKEELDKSEIYNSNGEKIVHDGDHNCQECGASFQKPAHLKQHMQSHSDEDLDSLQCEALDPKELQNAMRHI</sequence>
<dbReference type="STRING" id="4533.J3MPS6"/>
<reference evidence="9" key="1">
    <citation type="journal article" date="2013" name="Nat. Commun.">
        <title>Whole-genome sequencing of Oryza brachyantha reveals mechanisms underlying Oryza genome evolution.</title>
        <authorList>
            <person name="Chen J."/>
            <person name="Huang Q."/>
            <person name="Gao D."/>
            <person name="Wang J."/>
            <person name="Lang Y."/>
            <person name="Liu T."/>
            <person name="Li B."/>
            <person name="Bai Z."/>
            <person name="Luis Goicoechea J."/>
            <person name="Liang C."/>
            <person name="Chen C."/>
            <person name="Zhang W."/>
            <person name="Sun S."/>
            <person name="Liao Y."/>
            <person name="Zhang X."/>
            <person name="Yang L."/>
            <person name="Song C."/>
            <person name="Wang M."/>
            <person name="Shi J."/>
            <person name="Liu G."/>
            <person name="Liu J."/>
            <person name="Zhou H."/>
            <person name="Zhou W."/>
            <person name="Yu Q."/>
            <person name="An N."/>
            <person name="Chen Y."/>
            <person name="Cai Q."/>
            <person name="Wang B."/>
            <person name="Liu B."/>
            <person name="Min J."/>
            <person name="Huang Y."/>
            <person name="Wu H."/>
            <person name="Li Z."/>
            <person name="Zhang Y."/>
            <person name="Yin Y."/>
            <person name="Song W."/>
            <person name="Jiang J."/>
            <person name="Jackson S.A."/>
            <person name="Wing R.A."/>
            <person name="Wang J."/>
            <person name="Chen M."/>
        </authorList>
    </citation>
    <scope>NUCLEOTIDE SEQUENCE [LARGE SCALE GENOMIC DNA]</scope>
    <source>
        <strain evidence="9">cv. IRGC 101232</strain>
    </source>
</reference>
<evidence type="ECO:0000313" key="9">
    <source>
        <dbReference type="EnsemblPlants" id="OB08G11050.1"/>
    </source>
</evidence>
<dbReference type="EnsemblPlants" id="OB08G11050.1">
    <property type="protein sequence ID" value="OB08G11050.1"/>
    <property type="gene ID" value="OB08G11050"/>
</dbReference>
<keyword evidence="4 7" id="KW-0863">Zinc-finger</keyword>
<evidence type="ECO:0000256" key="7">
    <source>
        <dbReference type="PROSITE-ProRule" id="PRU00042"/>
    </source>
</evidence>
<evidence type="ECO:0000313" key="10">
    <source>
        <dbReference type="Proteomes" id="UP000006038"/>
    </source>
</evidence>